<evidence type="ECO:0000259" key="3">
    <source>
        <dbReference type="Pfam" id="PF13439"/>
    </source>
</evidence>
<evidence type="ECO:0000256" key="1">
    <source>
        <dbReference type="ARBA" id="ARBA00022676"/>
    </source>
</evidence>
<dbReference type="Gene3D" id="3.40.50.2000">
    <property type="entry name" value="Glycogen Phosphorylase B"/>
    <property type="match status" value="2"/>
</dbReference>
<keyword evidence="1" id="KW-0328">Glycosyltransferase</keyword>
<dbReference type="EMBL" id="JAENHO010000018">
    <property type="protein sequence ID" value="MBL7261373.1"/>
    <property type="molecule type" value="Genomic_DNA"/>
</dbReference>
<keyword evidence="5" id="KW-1185">Reference proteome</keyword>
<dbReference type="RefSeq" id="WP_202998127.1">
    <property type="nucleotide sequence ID" value="NZ_JAENHO010000018.1"/>
</dbReference>
<gene>
    <name evidence="4" type="ORF">JKJ07_44525</name>
</gene>
<keyword evidence="2" id="KW-0808">Transferase</keyword>
<dbReference type="InterPro" id="IPR028098">
    <property type="entry name" value="Glyco_trans_4-like_N"/>
</dbReference>
<organism evidence="4 5">
    <name type="scientific">Paractinoplanes lichenicola</name>
    <dbReference type="NCBI Taxonomy" id="2802976"/>
    <lineage>
        <taxon>Bacteria</taxon>
        <taxon>Bacillati</taxon>
        <taxon>Actinomycetota</taxon>
        <taxon>Actinomycetes</taxon>
        <taxon>Micromonosporales</taxon>
        <taxon>Micromonosporaceae</taxon>
        <taxon>Paractinoplanes</taxon>
    </lineage>
</organism>
<dbReference type="PANTHER" id="PTHR45947">
    <property type="entry name" value="SULFOQUINOVOSYL TRANSFERASE SQD2"/>
    <property type="match status" value="1"/>
</dbReference>
<accession>A0ABS1W3T3</accession>
<evidence type="ECO:0000256" key="2">
    <source>
        <dbReference type="ARBA" id="ARBA00022679"/>
    </source>
</evidence>
<name>A0ABS1W3T3_9ACTN</name>
<dbReference type="InterPro" id="IPR050194">
    <property type="entry name" value="Glycosyltransferase_grp1"/>
</dbReference>
<dbReference type="Pfam" id="PF13439">
    <property type="entry name" value="Glyco_transf_4"/>
    <property type="match status" value="1"/>
</dbReference>
<dbReference type="PANTHER" id="PTHR45947:SF3">
    <property type="entry name" value="SULFOQUINOVOSYL TRANSFERASE SQD2"/>
    <property type="match status" value="1"/>
</dbReference>
<dbReference type="Pfam" id="PF13692">
    <property type="entry name" value="Glyco_trans_1_4"/>
    <property type="match status" value="1"/>
</dbReference>
<evidence type="ECO:0000313" key="4">
    <source>
        <dbReference type="EMBL" id="MBL7261373.1"/>
    </source>
</evidence>
<protein>
    <submittedName>
        <fullName evidence="4">Glycosyltransferase</fullName>
    </submittedName>
</protein>
<dbReference type="Proteomes" id="UP000598996">
    <property type="component" value="Unassembled WGS sequence"/>
</dbReference>
<sequence length="354" mass="38055">MAVRVLHVISARAGDGAEHQLRLLIRHLPQQSEVVTLSPPGPVLAGLRASGTAVHEIVSSRDLDLGAIVRLRRLARRGGFDVVHTHLFRASVQGRLAAWLAGTAQVVATEYHLDEGRRTVLAHRGRGRFTIAVSALIAERLRRWGVPGNRLTVIPKALDPGEFGFDEALRAKVRARLGIAPGTPVIGGLGRLEPRKRFDVLIRAVAEVPGAVLLLVGDGSARRGLERLAAIEGVADRVLFAGPVRHARAMLCAMDVFASPGRETFGLVVLEAIAAGLPALYATCEPLEDKAVEGAQRLTPHDPESLPRKLRAEVLCLAERAGGRLEPRSAGDRYDAERMAAEVGDLYERVIGST</sequence>
<comment type="caution">
    <text evidence="4">The sequence shown here is derived from an EMBL/GenBank/DDBJ whole genome shotgun (WGS) entry which is preliminary data.</text>
</comment>
<dbReference type="SUPFAM" id="SSF53756">
    <property type="entry name" value="UDP-Glycosyltransferase/glycogen phosphorylase"/>
    <property type="match status" value="1"/>
</dbReference>
<proteinExistence type="predicted"/>
<reference evidence="4 5" key="1">
    <citation type="submission" date="2021-01" db="EMBL/GenBank/DDBJ databases">
        <title>Actinoplanes sp. nov. LDG1-01 isolated from lichen.</title>
        <authorList>
            <person name="Saeng-In P."/>
            <person name="Phongsopitanun W."/>
            <person name="Kanchanasin P."/>
            <person name="Yuki M."/>
            <person name="Kudo T."/>
            <person name="Ohkuma M."/>
            <person name="Tanasupawat S."/>
        </authorList>
    </citation>
    <scope>NUCLEOTIDE SEQUENCE [LARGE SCALE GENOMIC DNA]</scope>
    <source>
        <strain evidence="4 5">LDG1-01</strain>
    </source>
</reference>
<evidence type="ECO:0000313" key="5">
    <source>
        <dbReference type="Proteomes" id="UP000598996"/>
    </source>
</evidence>
<feature type="domain" description="Glycosyltransferase subfamily 4-like N-terminal" evidence="3">
    <location>
        <begin position="15"/>
        <end position="160"/>
    </location>
</feature>